<dbReference type="SUPFAM" id="SSF160419">
    <property type="entry name" value="YdfO-like"/>
    <property type="match status" value="1"/>
</dbReference>
<reference evidence="2" key="1">
    <citation type="submission" date="2018-01" db="EMBL/GenBank/DDBJ databases">
        <authorList>
            <person name="Peeters C."/>
        </authorList>
    </citation>
    <scope>NUCLEOTIDE SEQUENCE [LARGE SCALE GENOMIC DNA]</scope>
</reference>
<protein>
    <submittedName>
        <fullName evidence="1">Uncharacterized protein</fullName>
    </submittedName>
</protein>
<name>A0A2U3I365_9BURK</name>
<gene>
    <name evidence="1" type="ORF">NOV72_01751</name>
</gene>
<proteinExistence type="predicted"/>
<dbReference type="InterPro" id="IPR036696">
    <property type="entry name" value="YdfO-like_sf"/>
</dbReference>
<evidence type="ECO:0000313" key="2">
    <source>
        <dbReference type="Proteomes" id="UP000238169"/>
    </source>
</evidence>
<sequence>MTTLGAVIQQVAPLPQGALDVPAFDRKALVEALRTDQAGRSTYSEFLRSAWHAGVVRYDIDLIRSVIYSGCNVEEYIEYYPEVMV</sequence>
<keyword evidence="2" id="KW-1185">Reference proteome</keyword>
<dbReference type="AlphaFoldDB" id="A0A2U3I365"/>
<dbReference type="Proteomes" id="UP000238169">
    <property type="component" value="Unassembled WGS sequence"/>
</dbReference>
<dbReference type="EMBL" id="OGTP01000004">
    <property type="protein sequence ID" value="SPB14509.1"/>
    <property type="molecule type" value="Genomic_DNA"/>
</dbReference>
<accession>A0A2U3I365</accession>
<dbReference type="RefSeq" id="WP_216858865.1">
    <property type="nucleotide sequence ID" value="NZ_OGTP01000004.1"/>
</dbReference>
<evidence type="ECO:0000313" key="1">
    <source>
        <dbReference type="EMBL" id="SPB14509.1"/>
    </source>
</evidence>
<organism evidence="1 2">
    <name type="scientific">Caballeronia novacaledonica</name>
    <dbReference type="NCBI Taxonomy" id="1544861"/>
    <lineage>
        <taxon>Bacteria</taxon>
        <taxon>Pseudomonadati</taxon>
        <taxon>Pseudomonadota</taxon>
        <taxon>Betaproteobacteria</taxon>
        <taxon>Burkholderiales</taxon>
        <taxon>Burkholderiaceae</taxon>
        <taxon>Caballeronia</taxon>
    </lineage>
</organism>